<accession>A0A7S4ELB5</accession>
<gene>
    <name evidence="2" type="ORF">PAUS00366_LOCUS13746</name>
</gene>
<proteinExistence type="predicted"/>
<feature type="compositionally biased region" description="Polar residues" evidence="1">
    <location>
        <begin position="100"/>
        <end position="119"/>
    </location>
</feature>
<reference evidence="2" key="1">
    <citation type="submission" date="2021-01" db="EMBL/GenBank/DDBJ databases">
        <authorList>
            <person name="Corre E."/>
            <person name="Pelletier E."/>
            <person name="Niang G."/>
            <person name="Scheremetjew M."/>
            <person name="Finn R."/>
            <person name="Kale V."/>
            <person name="Holt S."/>
            <person name="Cochrane G."/>
            <person name="Meng A."/>
            <person name="Brown T."/>
            <person name="Cohen L."/>
        </authorList>
    </citation>
    <scope>NUCLEOTIDE SEQUENCE</scope>
    <source>
        <strain evidence="2">10249 10 AB</strain>
    </source>
</reference>
<evidence type="ECO:0000256" key="1">
    <source>
        <dbReference type="SAM" id="MobiDB-lite"/>
    </source>
</evidence>
<dbReference type="AlphaFoldDB" id="A0A7S4ELB5"/>
<evidence type="ECO:0000313" key="2">
    <source>
        <dbReference type="EMBL" id="CAE0720992.1"/>
    </source>
</evidence>
<protein>
    <submittedName>
        <fullName evidence="2">Uncharacterized protein</fullName>
    </submittedName>
</protein>
<feature type="region of interest" description="Disordered" evidence="1">
    <location>
        <begin position="98"/>
        <end position="119"/>
    </location>
</feature>
<dbReference type="EMBL" id="HBIX01019374">
    <property type="protein sequence ID" value="CAE0720992.1"/>
    <property type="molecule type" value="Transcribed_RNA"/>
</dbReference>
<sequence>MLEPEPTTGKARVLVERTNGLADLRETLQTVVANQNHLQEQYATQSDAGYNAYAPPSVVTAPMSVTASNTANSVAPSTVYPDFDGILQGALQAQAAVTEKANTNVPKQSTTTRPTQRNN</sequence>
<name>A0A7S4ELB5_9STRA</name>
<organism evidence="2">
    <name type="scientific">Pseudo-nitzschia australis</name>
    <dbReference type="NCBI Taxonomy" id="44445"/>
    <lineage>
        <taxon>Eukaryota</taxon>
        <taxon>Sar</taxon>
        <taxon>Stramenopiles</taxon>
        <taxon>Ochrophyta</taxon>
        <taxon>Bacillariophyta</taxon>
        <taxon>Bacillariophyceae</taxon>
        <taxon>Bacillariophycidae</taxon>
        <taxon>Bacillariales</taxon>
        <taxon>Bacillariaceae</taxon>
        <taxon>Pseudo-nitzschia</taxon>
    </lineage>
</organism>